<proteinExistence type="predicted"/>
<feature type="non-terminal residue" evidence="10">
    <location>
        <position position="221"/>
    </location>
</feature>
<dbReference type="AlphaFoldDB" id="A0A382Q9H2"/>
<evidence type="ECO:0000256" key="5">
    <source>
        <dbReference type="ARBA" id="ARBA00022597"/>
    </source>
</evidence>
<dbReference type="GO" id="GO:0022857">
    <property type="term" value="F:transmembrane transporter activity"/>
    <property type="evidence" value="ECO:0007669"/>
    <property type="project" value="InterPro"/>
</dbReference>
<dbReference type="CDD" id="cd06579">
    <property type="entry name" value="TM_PBP1_transp_AraH_like"/>
    <property type="match status" value="1"/>
</dbReference>
<evidence type="ECO:0000256" key="8">
    <source>
        <dbReference type="ARBA" id="ARBA00023136"/>
    </source>
</evidence>
<organism evidence="10">
    <name type="scientific">marine metagenome</name>
    <dbReference type="NCBI Taxonomy" id="408172"/>
    <lineage>
        <taxon>unclassified sequences</taxon>
        <taxon>metagenomes</taxon>
        <taxon>ecological metagenomes</taxon>
    </lineage>
</organism>
<reference evidence="10" key="1">
    <citation type="submission" date="2018-05" db="EMBL/GenBank/DDBJ databases">
        <authorList>
            <person name="Lanie J.A."/>
            <person name="Ng W.-L."/>
            <person name="Kazmierczak K.M."/>
            <person name="Andrzejewski T.M."/>
            <person name="Davidsen T.M."/>
            <person name="Wayne K.J."/>
            <person name="Tettelin H."/>
            <person name="Glass J.I."/>
            <person name="Rusch D."/>
            <person name="Podicherti R."/>
            <person name="Tsui H.-C.T."/>
            <person name="Winkler M.E."/>
        </authorList>
    </citation>
    <scope>NUCLEOTIDE SEQUENCE</scope>
</reference>
<dbReference type="InterPro" id="IPR001851">
    <property type="entry name" value="ABC_transp_permease"/>
</dbReference>
<keyword evidence="6 9" id="KW-0812">Transmembrane</keyword>
<evidence type="ECO:0000256" key="9">
    <source>
        <dbReference type="SAM" id="Phobius"/>
    </source>
</evidence>
<evidence type="ECO:0000256" key="4">
    <source>
        <dbReference type="ARBA" id="ARBA00022519"/>
    </source>
</evidence>
<accession>A0A382Q9H2</accession>
<evidence type="ECO:0000256" key="1">
    <source>
        <dbReference type="ARBA" id="ARBA00004651"/>
    </source>
</evidence>
<sequence>MQLNVEMLKTVFRKYGTFIGFLLIVVFFWMQRPDTFMTSRNWLNITQQISILCVVSFTMTIVMVGGDFDLSVGSMASLAGIVASVLLQNGASIWLALGGAIVTGMLGGLMNGFLVAYLKLSAFVSTLGTLTIFGGLALLTSDGKTIFGRAIPDSVGEFGRGSITLWDGFELPNLTMIATVIFSFVGVILKHSVFGRQLYAVGGNAEASMLAGIPVSRLRLW</sequence>
<keyword evidence="3" id="KW-1003">Cell membrane</keyword>
<evidence type="ECO:0000256" key="3">
    <source>
        <dbReference type="ARBA" id="ARBA00022475"/>
    </source>
</evidence>
<dbReference type="Pfam" id="PF02653">
    <property type="entry name" value="BPD_transp_2"/>
    <property type="match status" value="1"/>
</dbReference>
<evidence type="ECO:0000256" key="6">
    <source>
        <dbReference type="ARBA" id="ARBA00022692"/>
    </source>
</evidence>
<dbReference type="EMBL" id="UINC01112943">
    <property type="protein sequence ID" value="SVC82234.1"/>
    <property type="molecule type" value="Genomic_DNA"/>
</dbReference>
<feature type="transmembrane region" description="Helical" evidence="9">
    <location>
        <begin position="42"/>
        <end position="64"/>
    </location>
</feature>
<keyword evidence="8 9" id="KW-0472">Membrane</keyword>
<feature type="transmembrane region" description="Helical" evidence="9">
    <location>
        <begin position="94"/>
        <end position="114"/>
    </location>
</feature>
<keyword evidence="5" id="KW-0762">Sugar transport</keyword>
<comment type="subcellular location">
    <subcellularLocation>
        <location evidence="1">Cell membrane</location>
        <topology evidence="1">Multi-pass membrane protein</topology>
    </subcellularLocation>
</comment>
<evidence type="ECO:0000256" key="2">
    <source>
        <dbReference type="ARBA" id="ARBA00022448"/>
    </source>
</evidence>
<feature type="transmembrane region" description="Helical" evidence="9">
    <location>
        <begin position="120"/>
        <end position="139"/>
    </location>
</feature>
<evidence type="ECO:0000256" key="7">
    <source>
        <dbReference type="ARBA" id="ARBA00022989"/>
    </source>
</evidence>
<name>A0A382Q9H2_9ZZZZ</name>
<feature type="transmembrane region" description="Helical" evidence="9">
    <location>
        <begin position="12"/>
        <end position="30"/>
    </location>
</feature>
<dbReference type="PANTHER" id="PTHR32196">
    <property type="entry name" value="ABC TRANSPORTER PERMEASE PROTEIN YPHD-RELATED-RELATED"/>
    <property type="match status" value="1"/>
</dbReference>
<dbReference type="GO" id="GO:0005886">
    <property type="term" value="C:plasma membrane"/>
    <property type="evidence" value="ECO:0007669"/>
    <property type="project" value="UniProtKB-SubCell"/>
</dbReference>
<dbReference type="PANTHER" id="PTHR32196:SF32">
    <property type="entry name" value="XYLOSE TRANSPORT SYSTEM PERMEASE PROTEIN XYLH"/>
    <property type="match status" value="1"/>
</dbReference>
<protein>
    <submittedName>
        <fullName evidence="10">Uncharacterized protein</fullName>
    </submittedName>
</protein>
<gene>
    <name evidence="10" type="ORF">METZ01_LOCUS335088</name>
</gene>
<evidence type="ECO:0000313" key="10">
    <source>
        <dbReference type="EMBL" id="SVC82234.1"/>
    </source>
</evidence>
<keyword evidence="7 9" id="KW-1133">Transmembrane helix</keyword>
<keyword evidence="2" id="KW-0813">Transport</keyword>
<keyword evidence="4" id="KW-0997">Cell inner membrane</keyword>